<evidence type="ECO:0000313" key="3">
    <source>
        <dbReference type="Proteomes" id="UP001271007"/>
    </source>
</evidence>
<name>A0AAJ0GCE4_9PEZI</name>
<dbReference type="Proteomes" id="UP001271007">
    <property type="component" value="Unassembled WGS sequence"/>
</dbReference>
<feature type="region of interest" description="Disordered" evidence="1">
    <location>
        <begin position="1"/>
        <end position="32"/>
    </location>
</feature>
<reference evidence="2" key="1">
    <citation type="submission" date="2023-04" db="EMBL/GenBank/DDBJ databases">
        <title>Black Yeasts Isolated from many extreme environments.</title>
        <authorList>
            <person name="Coleine C."/>
            <person name="Stajich J.E."/>
            <person name="Selbmann L."/>
        </authorList>
    </citation>
    <scope>NUCLEOTIDE SEQUENCE</scope>
    <source>
        <strain evidence="2">CCFEE 5312</strain>
    </source>
</reference>
<protein>
    <submittedName>
        <fullName evidence="2">Uncharacterized protein</fullName>
    </submittedName>
</protein>
<evidence type="ECO:0000256" key="1">
    <source>
        <dbReference type="SAM" id="MobiDB-lite"/>
    </source>
</evidence>
<dbReference type="EMBL" id="JAWDJX010000015">
    <property type="protein sequence ID" value="KAK3053576.1"/>
    <property type="molecule type" value="Genomic_DNA"/>
</dbReference>
<feature type="region of interest" description="Disordered" evidence="1">
    <location>
        <begin position="93"/>
        <end position="144"/>
    </location>
</feature>
<organism evidence="2 3">
    <name type="scientific">Extremus antarcticus</name>
    <dbReference type="NCBI Taxonomy" id="702011"/>
    <lineage>
        <taxon>Eukaryota</taxon>
        <taxon>Fungi</taxon>
        <taxon>Dikarya</taxon>
        <taxon>Ascomycota</taxon>
        <taxon>Pezizomycotina</taxon>
        <taxon>Dothideomycetes</taxon>
        <taxon>Dothideomycetidae</taxon>
        <taxon>Mycosphaerellales</taxon>
        <taxon>Extremaceae</taxon>
        <taxon>Extremus</taxon>
    </lineage>
</organism>
<proteinExistence type="predicted"/>
<keyword evidence="3" id="KW-1185">Reference proteome</keyword>
<sequence>MAGMLFAPALFPPVRPEENRRHPSYRPPPEEDAVLLCRPSSSQPVRSAEDYSIGSIRARIGEMKAKVVRAVRKAKEKAKKKVKWKGGYTALPEERDGTAVPDQRAAQQITRRRSWRVDQENTVDGEVDLPASRGGPDAVSGEAVDERGWVNTGTGRRGTVYYAAL</sequence>
<evidence type="ECO:0000313" key="2">
    <source>
        <dbReference type="EMBL" id="KAK3053576.1"/>
    </source>
</evidence>
<comment type="caution">
    <text evidence="2">The sequence shown here is derived from an EMBL/GenBank/DDBJ whole genome shotgun (WGS) entry which is preliminary data.</text>
</comment>
<accession>A0AAJ0GCE4</accession>
<dbReference type="AlphaFoldDB" id="A0AAJ0GCE4"/>
<gene>
    <name evidence="2" type="ORF">LTR09_005320</name>
</gene>